<dbReference type="Proteomes" id="UP001152888">
    <property type="component" value="Unassembled WGS sequence"/>
</dbReference>
<organism evidence="1 2">
    <name type="scientific">Acanthoscelides obtectus</name>
    <name type="common">Bean weevil</name>
    <name type="synonym">Bruchus obtectus</name>
    <dbReference type="NCBI Taxonomy" id="200917"/>
    <lineage>
        <taxon>Eukaryota</taxon>
        <taxon>Metazoa</taxon>
        <taxon>Ecdysozoa</taxon>
        <taxon>Arthropoda</taxon>
        <taxon>Hexapoda</taxon>
        <taxon>Insecta</taxon>
        <taxon>Pterygota</taxon>
        <taxon>Neoptera</taxon>
        <taxon>Endopterygota</taxon>
        <taxon>Coleoptera</taxon>
        <taxon>Polyphaga</taxon>
        <taxon>Cucujiformia</taxon>
        <taxon>Chrysomeloidea</taxon>
        <taxon>Chrysomelidae</taxon>
        <taxon>Bruchinae</taxon>
        <taxon>Bruchini</taxon>
        <taxon>Acanthoscelides</taxon>
    </lineage>
</organism>
<keyword evidence="2" id="KW-1185">Reference proteome</keyword>
<gene>
    <name evidence="1" type="ORF">ACAOBT_LOCUS2394</name>
</gene>
<evidence type="ECO:0000313" key="2">
    <source>
        <dbReference type="Proteomes" id="UP001152888"/>
    </source>
</evidence>
<accession>A0A9P0NVG6</accession>
<evidence type="ECO:0000313" key="1">
    <source>
        <dbReference type="EMBL" id="CAH1957985.1"/>
    </source>
</evidence>
<name>A0A9P0NVG6_ACAOB</name>
<reference evidence="1" key="1">
    <citation type="submission" date="2022-03" db="EMBL/GenBank/DDBJ databases">
        <authorList>
            <person name="Sayadi A."/>
        </authorList>
    </citation>
    <scope>NUCLEOTIDE SEQUENCE</scope>
</reference>
<comment type="caution">
    <text evidence="1">The sequence shown here is derived from an EMBL/GenBank/DDBJ whole genome shotgun (WGS) entry which is preliminary data.</text>
</comment>
<proteinExistence type="predicted"/>
<sequence length="91" mass="10255">MGEDGFKTDDVRIPMVEKVSLFGKGSPYLHPSWLHGSLSFMLKYLSRSIDGSNFNLLGSTCFFASSAAALWSDKPDCCWDVNKSPRRKFRD</sequence>
<dbReference type="EMBL" id="CAKOFQ010006675">
    <property type="protein sequence ID" value="CAH1957985.1"/>
    <property type="molecule type" value="Genomic_DNA"/>
</dbReference>
<protein>
    <submittedName>
        <fullName evidence="1">Uncharacterized protein</fullName>
    </submittedName>
</protein>
<dbReference type="AlphaFoldDB" id="A0A9P0NVG6"/>